<dbReference type="Proteomes" id="UP001501047">
    <property type="component" value="Unassembled WGS sequence"/>
</dbReference>
<feature type="domain" description="Glycosyltransferase subfamily 4-like N-terminal" evidence="1">
    <location>
        <begin position="134"/>
        <end position="257"/>
    </location>
</feature>
<accession>A0ABN1KQ64</accession>
<dbReference type="RefSeq" id="WP_343826276.1">
    <property type="nucleotide sequence ID" value="NZ_BAAACI010000006.1"/>
</dbReference>
<evidence type="ECO:0000313" key="2">
    <source>
        <dbReference type="EMBL" id="GAA0773314.1"/>
    </source>
</evidence>
<dbReference type="InterPro" id="IPR028098">
    <property type="entry name" value="Glyco_trans_4-like_N"/>
</dbReference>
<dbReference type="Gene3D" id="3.40.50.2000">
    <property type="entry name" value="Glycogen Phosphorylase B"/>
    <property type="match status" value="2"/>
</dbReference>
<dbReference type="Pfam" id="PF13439">
    <property type="entry name" value="Glyco_transf_4"/>
    <property type="match status" value="1"/>
</dbReference>
<sequence length="454" mass="53084">MKNVLCIVYFFPPIGGSGIQRSLKFIKYLPSYGVNPIVSTVKEGHNFAYDTEMIKEVPSSVKIYRSNSGEKLWLRKQIEDANKVIIKTKKLIKFKNKYKGKKEEYQDTQSSKDEVKYTIKDKVFKYLEYNYYVPDSKVRWYKHAVKDIKKRILTNENIDMIFSTSYPYTDHLIALEIKKTINKPWIADFRDPWVGNELIYGRYDEKRKAKERELEKEVITYADKIINVTESITKEYISRYPEFKEKFVTITNGFDTNDKIAELPRSDKFIINYSGIVTEGRSPEMVLEAVKIIIKENAEFKKDVLINFTGYVHEKYLKLFEDEIIKDNVKINEYVPHGEILKEMKVASINLLLLLNTEESKGVYSGKIFDYILSERPILGVMPKDGVAWNLINNNNIGIAVEYDDLDIAKSYIEKIYNLWKNEKSLNTKASQICEEFSRENLTKSLVEVFNSVN</sequence>
<evidence type="ECO:0000259" key="1">
    <source>
        <dbReference type="Pfam" id="PF13439"/>
    </source>
</evidence>
<organism evidence="2 3">
    <name type="scientific">Clostridium subterminale</name>
    <dbReference type="NCBI Taxonomy" id="1550"/>
    <lineage>
        <taxon>Bacteria</taxon>
        <taxon>Bacillati</taxon>
        <taxon>Bacillota</taxon>
        <taxon>Clostridia</taxon>
        <taxon>Eubacteriales</taxon>
        <taxon>Clostridiaceae</taxon>
        <taxon>Clostridium</taxon>
    </lineage>
</organism>
<protein>
    <submittedName>
        <fullName evidence="2">Glycosyltransferase family 4 protein</fullName>
    </submittedName>
</protein>
<evidence type="ECO:0000313" key="3">
    <source>
        <dbReference type="Proteomes" id="UP001501047"/>
    </source>
</evidence>
<keyword evidence="3" id="KW-1185">Reference proteome</keyword>
<comment type="caution">
    <text evidence="2">The sequence shown here is derived from an EMBL/GenBank/DDBJ whole genome shotgun (WGS) entry which is preliminary data.</text>
</comment>
<proteinExistence type="predicted"/>
<name>A0ABN1KQ64_CLOSU</name>
<dbReference type="EMBL" id="BAAACI010000006">
    <property type="protein sequence ID" value="GAA0773314.1"/>
    <property type="molecule type" value="Genomic_DNA"/>
</dbReference>
<dbReference type="SUPFAM" id="SSF53756">
    <property type="entry name" value="UDP-Glycosyltransferase/glycogen phosphorylase"/>
    <property type="match status" value="1"/>
</dbReference>
<gene>
    <name evidence="2" type="ORF">GCM10008908_21310</name>
</gene>
<reference evidence="2 3" key="1">
    <citation type="journal article" date="2019" name="Int. J. Syst. Evol. Microbiol.">
        <title>The Global Catalogue of Microorganisms (GCM) 10K type strain sequencing project: providing services to taxonomists for standard genome sequencing and annotation.</title>
        <authorList>
            <consortium name="The Broad Institute Genomics Platform"/>
            <consortium name="The Broad Institute Genome Sequencing Center for Infectious Disease"/>
            <person name="Wu L."/>
            <person name="Ma J."/>
        </authorList>
    </citation>
    <scope>NUCLEOTIDE SEQUENCE [LARGE SCALE GENOMIC DNA]</scope>
    <source>
        <strain evidence="2 3">JCM 1417</strain>
    </source>
</reference>